<protein>
    <submittedName>
        <fullName evidence="1">Uncharacterized protein</fullName>
    </submittedName>
</protein>
<name>A0A0C2X4M2_AMAMK</name>
<evidence type="ECO:0000313" key="1">
    <source>
        <dbReference type="EMBL" id="KIL69212.1"/>
    </source>
</evidence>
<evidence type="ECO:0000313" key="2">
    <source>
        <dbReference type="Proteomes" id="UP000054549"/>
    </source>
</evidence>
<dbReference type="Proteomes" id="UP000054549">
    <property type="component" value="Unassembled WGS sequence"/>
</dbReference>
<gene>
    <name evidence="1" type="ORF">M378DRAFT_157448</name>
</gene>
<dbReference type="HOGENOM" id="CLU_3013723_0_0_1"/>
<dbReference type="AlphaFoldDB" id="A0A0C2X4M2"/>
<sequence length="56" mass="6230">MYYCCQIDSGHGILNPDFLQNSPIDGLWLGRQSIDHAKHLTSSQSWNSESLAHTVG</sequence>
<proteinExistence type="predicted"/>
<dbReference type="InParanoid" id="A0A0C2X4M2"/>
<accession>A0A0C2X4M2</accession>
<reference evidence="1 2" key="1">
    <citation type="submission" date="2014-04" db="EMBL/GenBank/DDBJ databases">
        <title>Evolutionary Origins and Diversification of the Mycorrhizal Mutualists.</title>
        <authorList>
            <consortium name="DOE Joint Genome Institute"/>
            <consortium name="Mycorrhizal Genomics Consortium"/>
            <person name="Kohler A."/>
            <person name="Kuo A."/>
            <person name="Nagy L.G."/>
            <person name="Floudas D."/>
            <person name="Copeland A."/>
            <person name="Barry K.W."/>
            <person name="Cichocki N."/>
            <person name="Veneault-Fourrey C."/>
            <person name="LaButti K."/>
            <person name="Lindquist E.A."/>
            <person name="Lipzen A."/>
            <person name="Lundell T."/>
            <person name="Morin E."/>
            <person name="Murat C."/>
            <person name="Riley R."/>
            <person name="Ohm R."/>
            <person name="Sun H."/>
            <person name="Tunlid A."/>
            <person name="Henrissat B."/>
            <person name="Grigoriev I.V."/>
            <person name="Hibbett D.S."/>
            <person name="Martin F."/>
        </authorList>
    </citation>
    <scope>NUCLEOTIDE SEQUENCE [LARGE SCALE GENOMIC DNA]</scope>
    <source>
        <strain evidence="1 2">Koide BX008</strain>
    </source>
</reference>
<organism evidence="1 2">
    <name type="scientific">Amanita muscaria (strain Koide BX008)</name>
    <dbReference type="NCBI Taxonomy" id="946122"/>
    <lineage>
        <taxon>Eukaryota</taxon>
        <taxon>Fungi</taxon>
        <taxon>Dikarya</taxon>
        <taxon>Basidiomycota</taxon>
        <taxon>Agaricomycotina</taxon>
        <taxon>Agaricomycetes</taxon>
        <taxon>Agaricomycetidae</taxon>
        <taxon>Agaricales</taxon>
        <taxon>Pluteineae</taxon>
        <taxon>Amanitaceae</taxon>
        <taxon>Amanita</taxon>
    </lineage>
</organism>
<dbReference type="EMBL" id="KN818226">
    <property type="protein sequence ID" value="KIL69212.1"/>
    <property type="molecule type" value="Genomic_DNA"/>
</dbReference>
<keyword evidence="2" id="KW-1185">Reference proteome</keyword>